<evidence type="ECO:0000313" key="1">
    <source>
        <dbReference type="EMBL" id="MDP9868890.1"/>
    </source>
</evidence>
<reference evidence="1 2" key="1">
    <citation type="submission" date="2023-07" db="EMBL/GenBank/DDBJ databases">
        <title>Sequencing the genomes of 1000 actinobacteria strains.</title>
        <authorList>
            <person name="Klenk H.-P."/>
        </authorList>
    </citation>
    <scope>NUCLEOTIDE SEQUENCE [LARGE SCALE GENOMIC DNA]</scope>
    <source>
        <strain evidence="1 2">DSM 44109</strain>
    </source>
</reference>
<comment type="caution">
    <text evidence="1">The sequence shown here is derived from an EMBL/GenBank/DDBJ whole genome shotgun (WGS) entry which is preliminary data.</text>
</comment>
<organism evidence="1 2">
    <name type="scientific">Streptosporangium brasiliense</name>
    <dbReference type="NCBI Taxonomy" id="47480"/>
    <lineage>
        <taxon>Bacteria</taxon>
        <taxon>Bacillati</taxon>
        <taxon>Actinomycetota</taxon>
        <taxon>Actinomycetes</taxon>
        <taxon>Streptosporangiales</taxon>
        <taxon>Streptosporangiaceae</taxon>
        <taxon>Streptosporangium</taxon>
    </lineage>
</organism>
<dbReference type="EMBL" id="JAUSRB010000002">
    <property type="protein sequence ID" value="MDP9868890.1"/>
    <property type="molecule type" value="Genomic_DNA"/>
</dbReference>
<keyword evidence="2" id="KW-1185">Reference proteome</keyword>
<evidence type="ECO:0000313" key="2">
    <source>
        <dbReference type="Proteomes" id="UP001230426"/>
    </source>
</evidence>
<name>A0ABT9RI32_9ACTN</name>
<dbReference type="Proteomes" id="UP001230426">
    <property type="component" value="Unassembled WGS sequence"/>
</dbReference>
<evidence type="ECO:0008006" key="3">
    <source>
        <dbReference type="Google" id="ProtNLM"/>
    </source>
</evidence>
<proteinExistence type="predicted"/>
<accession>A0ABT9RI32</accession>
<gene>
    <name evidence="1" type="ORF">J2S55_008156</name>
</gene>
<sequence length="45" mass="5116">MLAEQTDEWTEARRYMGLDVLAKTRLRVISGDTPQQNPIPQTLTA</sequence>
<protein>
    <recommendedName>
        <fullName evidence="3">IS256 family transposase</fullName>
    </recommendedName>
</protein>